<organism evidence="1 2">
    <name type="scientific">Microthyrium microscopicum</name>
    <dbReference type="NCBI Taxonomy" id="703497"/>
    <lineage>
        <taxon>Eukaryota</taxon>
        <taxon>Fungi</taxon>
        <taxon>Dikarya</taxon>
        <taxon>Ascomycota</taxon>
        <taxon>Pezizomycotina</taxon>
        <taxon>Dothideomycetes</taxon>
        <taxon>Dothideomycetes incertae sedis</taxon>
        <taxon>Microthyriales</taxon>
        <taxon>Microthyriaceae</taxon>
        <taxon>Microthyrium</taxon>
    </lineage>
</organism>
<keyword evidence="2" id="KW-1185">Reference proteome</keyword>
<evidence type="ECO:0000313" key="2">
    <source>
        <dbReference type="Proteomes" id="UP000799302"/>
    </source>
</evidence>
<reference evidence="1" key="1">
    <citation type="journal article" date="2020" name="Stud. Mycol.">
        <title>101 Dothideomycetes genomes: a test case for predicting lifestyles and emergence of pathogens.</title>
        <authorList>
            <person name="Haridas S."/>
            <person name="Albert R."/>
            <person name="Binder M."/>
            <person name="Bloem J."/>
            <person name="Labutti K."/>
            <person name="Salamov A."/>
            <person name="Andreopoulos B."/>
            <person name="Baker S."/>
            <person name="Barry K."/>
            <person name="Bills G."/>
            <person name="Bluhm B."/>
            <person name="Cannon C."/>
            <person name="Castanera R."/>
            <person name="Culley D."/>
            <person name="Daum C."/>
            <person name="Ezra D."/>
            <person name="Gonzalez J."/>
            <person name="Henrissat B."/>
            <person name="Kuo A."/>
            <person name="Liang C."/>
            <person name="Lipzen A."/>
            <person name="Lutzoni F."/>
            <person name="Magnuson J."/>
            <person name="Mondo S."/>
            <person name="Nolan M."/>
            <person name="Ohm R."/>
            <person name="Pangilinan J."/>
            <person name="Park H.-J."/>
            <person name="Ramirez L."/>
            <person name="Alfaro M."/>
            <person name="Sun H."/>
            <person name="Tritt A."/>
            <person name="Yoshinaga Y."/>
            <person name="Zwiers L.-H."/>
            <person name="Turgeon B."/>
            <person name="Goodwin S."/>
            <person name="Spatafora J."/>
            <person name="Crous P."/>
            <person name="Grigoriev I."/>
        </authorList>
    </citation>
    <scope>NUCLEOTIDE SEQUENCE</scope>
    <source>
        <strain evidence="1">CBS 115976</strain>
    </source>
</reference>
<accession>A0A6A6UNT5</accession>
<dbReference type="EMBL" id="MU004231">
    <property type="protein sequence ID" value="KAF2673376.1"/>
    <property type="molecule type" value="Genomic_DNA"/>
</dbReference>
<dbReference type="Proteomes" id="UP000799302">
    <property type="component" value="Unassembled WGS sequence"/>
</dbReference>
<dbReference type="AlphaFoldDB" id="A0A6A6UNT5"/>
<protein>
    <submittedName>
        <fullName evidence="1">Uncharacterized protein</fullName>
    </submittedName>
</protein>
<sequence length="122" mass="13946">MRLHETATFLWFISSNITLSSHIIPTHITVGLSDAQQGKHRYPDLKSHTCILLHCLPQLFLMILSSCKPTVRRDSLPFIGSTRPMPELVANYALYLFKIPTLIAANPMRHTHSSSLFRNTRY</sequence>
<proteinExistence type="predicted"/>
<evidence type="ECO:0000313" key="1">
    <source>
        <dbReference type="EMBL" id="KAF2673376.1"/>
    </source>
</evidence>
<name>A0A6A6UNT5_9PEZI</name>
<gene>
    <name evidence="1" type="ORF">BT63DRAFT_421531</name>
</gene>